<evidence type="ECO:0000313" key="5">
    <source>
        <dbReference type="EMBL" id="MBE5920959.1"/>
    </source>
</evidence>
<dbReference type="InterPro" id="IPR008964">
    <property type="entry name" value="Invasin/intimin_cell_adhesion"/>
</dbReference>
<reference evidence="5" key="1">
    <citation type="submission" date="2019-04" db="EMBL/GenBank/DDBJ databases">
        <title>Evolution of Biomass-Degrading Anaerobic Consortia Revealed by Metagenomics.</title>
        <authorList>
            <person name="Peng X."/>
        </authorList>
    </citation>
    <scope>NUCLEOTIDE SEQUENCE</scope>
    <source>
        <strain evidence="5">SIG311</strain>
    </source>
</reference>
<feature type="compositionally biased region" description="Low complexity" evidence="1">
    <location>
        <begin position="269"/>
        <end position="299"/>
    </location>
</feature>
<gene>
    <name evidence="5" type="ORF">E7272_14120</name>
</gene>
<keyword evidence="2" id="KW-0732">Signal</keyword>
<feature type="domain" description="DUF6273" evidence="4">
    <location>
        <begin position="104"/>
        <end position="249"/>
    </location>
</feature>
<feature type="compositionally biased region" description="Basic and acidic residues" evidence="1">
    <location>
        <begin position="254"/>
        <end position="268"/>
    </location>
</feature>
<feature type="signal peptide" evidence="2">
    <location>
        <begin position="1"/>
        <end position="24"/>
    </location>
</feature>
<evidence type="ECO:0000256" key="2">
    <source>
        <dbReference type="SAM" id="SignalP"/>
    </source>
</evidence>
<evidence type="ECO:0000259" key="4">
    <source>
        <dbReference type="Pfam" id="PF19789"/>
    </source>
</evidence>
<feature type="domain" description="BIG2" evidence="3">
    <location>
        <begin position="322"/>
        <end position="391"/>
    </location>
</feature>
<dbReference type="Gene3D" id="2.60.40.1080">
    <property type="match status" value="1"/>
</dbReference>
<organism evidence="5 6">
    <name type="scientific">Pseudobutyrivibrio ruminis</name>
    <dbReference type="NCBI Taxonomy" id="46206"/>
    <lineage>
        <taxon>Bacteria</taxon>
        <taxon>Bacillati</taxon>
        <taxon>Bacillota</taxon>
        <taxon>Clostridia</taxon>
        <taxon>Lachnospirales</taxon>
        <taxon>Lachnospiraceae</taxon>
        <taxon>Pseudobutyrivibrio</taxon>
    </lineage>
</organism>
<evidence type="ECO:0008006" key="7">
    <source>
        <dbReference type="Google" id="ProtNLM"/>
    </source>
</evidence>
<proteinExistence type="predicted"/>
<dbReference type="Pfam" id="PF19789">
    <property type="entry name" value="DUF6273"/>
    <property type="match status" value="1"/>
</dbReference>
<name>A0A927UEP4_9FIRM</name>
<dbReference type="InterPro" id="IPR003343">
    <property type="entry name" value="Big_2"/>
</dbReference>
<comment type="caution">
    <text evidence="5">The sequence shown here is derived from an EMBL/GenBank/DDBJ whole genome shotgun (WGS) entry which is preliminary data.</text>
</comment>
<protein>
    <recommendedName>
        <fullName evidence="7">Ig-like domain (Group 2)</fullName>
    </recommendedName>
</protein>
<evidence type="ECO:0000313" key="6">
    <source>
        <dbReference type="Proteomes" id="UP000766246"/>
    </source>
</evidence>
<evidence type="ECO:0000256" key="1">
    <source>
        <dbReference type="SAM" id="MobiDB-lite"/>
    </source>
</evidence>
<dbReference type="Proteomes" id="UP000766246">
    <property type="component" value="Unassembled WGS sequence"/>
</dbReference>
<dbReference type="EMBL" id="SVER01000066">
    <property type="protein sequence ID" value="MBE5920959.1"/>
    <property type="molecule type" value="Genomic_DNA"/>
</dbReference>
<dbReference type="InterPro" id="IPR046240">
    <property type="entry name" value="DUF6273"/>
</dbReference>
<dbReference type="SUPFAM" id="SSF49373">
    <property type="entry name" value="Invasin/intimin cell-adhesion fragments"/>
    <property type="match status" value="1"/>
</dbReference>
<dbReference type="AlphaFoldDB" id="A0A927UEP4"/>
<sequence>MGKSVYFFRKLLAISLAVITVAGATVPAINVDAAKKKSSGTTYAAGDDIAFGHLDGTILSWTILSYDDTTKTAFVVARKGLNSKSVMDYRRAIESVYKTAGRAPSYVRWSENYWRGWLNQIFYVNCFNDAERAKILKTTLTAEAAKNSLQNFYHDTTLDAYYVANGKKNPMYMDIYESQTTSSDYIFFLSTDEYTAYKDVMKLEHDTWPLRTNAYDDPGQGLFVNETTKLIERKYYYAGVPIKPAMYIKLGEPEAEKTSDADTNKTADNKSTSTAKSTTTADTSNSTTTKAKTTATTTKKTAKAKSFANNGTNVGNVTLPDDASYSLKSGGTAQVALDMDYLNSTDKQYNVTYKSSDANIFTVDSSGQITAVSSGTANLTVRMKKSNGKVYTMSCRIDVS</sequence>
<accession>A0A927UEP4</accession>
<dbReference type="Pfam" id="PF02368">
    <property type="entry name" value="Big_2"/>
    <property type="match status" value="1"/>
</dbReference>
<feature type="chain" id="PRO_5039614821" description="Ig-like domain (Group 2)" evidence="2">
    <location>
        <begin position="25"/>
        <end position="400"/>
    </location>
</feature>
<feature type="region of interest" description="Disordered" evidence="1">
    <location>
        <begin position="254"/>
        <end position="301"/>
    </location>
</feature>
<evidence type="ECO:0000259" key="3">
    <source>
        <dbReference type="Pfam" id="PF02368"/>
    </source>
</evidence>